<dbReference type="RefSeq" id="XP_014157031.1">
    <property type="nucleotide sequence ID" value="XM_014301556.1"/>
</dbReference>
<keyword evidence="3" id="KW-1185">Reference proteome</keyword>
<reference evidence="2 3" key="1">
    <citation type="submission" date="2011-02" db="EMBL/GenBank/DDBJ databases">
        <title>The Genome Sequence of Sphaeroforma arctica JP610.</title>
        <authorList>
            <consortium name="The Broad Institute Genome Sequencing Platform"/>
            <person name="Russ C."/>
            <person name="Cuomo C."/>
            <person name="Young S.K."/>
            <person name="Zeng Q."/>
            <person name="Gargeya S."/>
            <person name="Alvarado L."/>
            <person name="Berlin A."/>
            <person name="Chapman S.B."/>
            <person name="Chen Z."/>
            <person name="Freedman E."/>
            <person name="Gellesch M."/>
            <person name="Goldberg J."/>
            <person name="Griggs A."/>
            <person name="Gujja S."/>
            <person name="Heilman E."/>
            <person name="Heiman D."/>
            <person name="Howarth C."/>
            <person name="Mehta T."/>
            <person name="Neiman D."/>
            <person name="Pearson M."/>
            <person name="Roberts A."/>
            <person name="Saif S."/>
            <person name="Shea T."/>
            <person name="Shenoy N."/>
            <person name="Sisk P."/>
            <person name="Stolte C."/>
            <person name="Sykes S."/>
            <person name="White J."/>
            <person name="Yandava C."/>
            <person name="Burger G."/>
            <person name="Gray M.W."/>
            <person name="Holland P.W.H."/>
            <person name="King N."/>
            <person name="Lang F.B.F."/>
            <person name="Roger A.J."/>
            <person name="Ruiz-Trillo I."/>
            <person name="Haas B."/>
            <person name="Nusbaum C."/>
            <person name="Birren B."/>
        </authorList>
    </citation>
    <scope>NUCLEOTIDE SEQUENCE [LARGE SCALE GENOMIC DNA]</scope>
    <source>
        <strain evidence="2 3">JP610</strain>
    </source>
</reference>
<dbReference type="GO" id="GO:0016757">
    <property type="term" value="F:glycosyltransferase activity"/>
    <property type="evidence" value="ECO:0007669"/>
    <property type="project" value="TreeGrafter"/>
</dbReference>
<dbReference type="PANTHER" id="PTHR47032">
    <property type="entry name" value="UDP-D-XYLOSE:L-FUCOSE ALPHA-1,3-D-XYLOSYLTRANSFERASE-RELATED"/>
    <property type="match status" value="1"/>
</dbReference>
<evidence type="ECO:0000259" key="1">
    <source>
        <dbReference type="Pfam" id="PF03407"/>
    </source>
</evidence>
<dbReference type="GO" id="GO:0005794">
    <property type="term" value="C:Golgi apparatus"/>
    <property type="evidence" value="ECO:0007669"/>
    <property type="project" value="TreeGrafter"/>
</dbReference>
<dbReference type="Pfam" id="PF03407">
    <property type="entry name" value="Nucleotid_trans"/>
    <property type="match status" value="1"/>
</dbReference>
<sequence>MAIRISHQLRQPRTVFGCIVIFIMIASAYKSLAEDLVTVENFDQYGAHKNEEVYLRPQAMKFTTNTQPTQLSVNNAGNIMCTPVEKEKYLDERIVDTNRLSDMLKTVSINKRIIVSFASNSQRVLLRNFMCSVKRRHTNWIIIPFDEVTHNDVTRIFGAEHSFFDSKMLGDELVADWDRDGDNQEYVWRDLMHVKVNAVRAILRLGYDVFIADADTSVVRNIAKYASLNDQCDMKFQADSKLALTYEGYRGEKKFNCGVYFVKKSPQVLRLYDVWADQFNCLEGFREQRALHLTLQTLQEHQDYYVYDPRTDTPFYGEKAVDENNVNITIPEISEADRKALAAANTGIKMCYLNPADFPNGGLYFGQNKPFRAMYGAKAPVMLHTNYMKSKLERKINAFEVVGAWFLDSTLQCTVRAQKPLSKPLTAKELFERVDD</sequence>
<protein>
    <recommendedName>
        <fullName evidence="1">Nucleotide-diphospho-sugar transferase domain-containing protein</fullName>
    </recommendedName>
</protein>
<evidence type="ECO:0000313" key="3">
    <source>
        <dbReference type="Proteomes" id="UP000054560"/>
    </source>
</evidence>
<dbReference type="PANTHER" id="PTHR47032:SF1">
    <property type="entry name" value="UDP-D-XYLOSE:L-FUCOSE ALPHA-1,3-D-XYLOSYLTRANSFERASE-RELATED"/>
    <property type="match status" value="1"/>
</dbReference>
<gene>
    <name evidence="2" type="ORF">SARC_04601</name>
</gene>
<dbReference type="InterPro" id="IPR052636">
    <property type="entry name" value="UDP-D-xylose:L-fucose_XylT"/>
</dbReference>
<dbReference type="OrthoDB" id="540503at2759"/>
<dbReference type="AlphaFoldDB" id="A0A0L0G2Q5"/>
<organism evidence="2 3">
    <name type="scientific">Sphaeroforma arctica JP610</name>
    <dbReference type="NCBI Taxonomy" id="667725"/>
    <lineage>
        <taxon>Eukaryota</taxon>
        <taxon>Ichthyosporea</taxon>
        <taxon>Ichthyophonida</taxon>
        <taxon>Sphaeroforma</taxon>
    </lineage>
</organism>
<dbReference type="Proteomes" id="UP000054560">
    <property type="component" value="Unassembled WGS sequence"/>
</dbReference>
<name>A0A0L0G2Q5_9EUKA</name>
<feature type="domain" description="Nucleotide-diphospho-sugar transferase" evidence="1">
    <location>
        <begin position="137"/>
        <end position="397"/>
    </location>
</feature>
<dbReference type="EMBL" id="KQ241861">
    <property type="protein sequence ID" value="KNC83129.1"/>
    <property type="molecule type" value="Genomic_DNA"/>
</dbReference>
<evidence type="ECO:0000313" key="2">
    <source>
        <dbReference type="EMBL" id="KNC83129.1"/>
    </source>
</evidence>
<dbReference type="InterPro" id="IPR005069">
    <property type="entry name" value="Nucl-diP-sugar_transferase"/>
</dbReference>
<dbReference type="GeneID" id="25905105"/>
<proteinExistence type="predicted"/>
<accession>A0A0L0G2Q5</accession>